<dbReference type="EMBL" id="CADCTY010001511">
    <property type="protein sequence ID" value="CAA9373859.1"/>
    <property type="molecule type" value="Genomic_DNA"/>
</dbReference>
<dbReference type="AlphaFoldDB" id="A0A6J4N1J6"/>
<reference evidence="1" key="1">
    <citation type="submission" date="2020-02" db="EMBL/GenBank/DDBJ databases">
        <authorList>
            <person name="Meier V. D."/>
        </authorList>
    </citation>
    <scope>NUCLEOTIDE SEQUENCE</scope>
    <source>
        <strain evidence="1">AVDCRST_MAG94</strain>
    </source>
</reference>
<sequence>MLATARRRYPLAQLRDIRSCPLATIVVRTVLRSSGGNGTPFLHGDSVMQPSKMIILGVATRLLVTMGGTWLAQGRAERYQRIPMYTYQNFPVNWDEQAEPRFYALIRTPQEYNQLFRPAPIAGDSRPFQPEAGLYENSQILMVARVFAAAPDPSKADKIFAVEQVTTAAGELTLRYRLQRPASDVGAGVDAARFKFFLTLQVPKANYQKVTIFEDGKLVGQLKPTEGLWTVPKPALE</sequence>
<organism evidence="1">
    <name type="scientific">uncultured Leptolyngbya sp</name>
    <dbReference type="NCBI Taxonomy" id="332963"/>
    <lineage>
        <taxon>Bacteria</taxon>
        <taxon>Bacillati</taxon>
        <taxon>Cyanobacteriota</taxon>
        <taxon>Cyanophyceae</taxon>
        <taxon>Leptolyngbyales</taxon>
        <taxon>Leptolyngbyaceae</taxon>
        <taxon>Leptolyngbya group</taxon>
        <taxon>Leptolyngbya</taxon>
        <taxon>environmental samples</taxon>
    </lineage>
</organism>
<name>A0A6J4N1J6_9CYAN</name>
<evidence type="ECO:0000313" key="1">
    <source>
        <dbReference type="EMBL" id="CAA9373859.1"/>
    </source>
</evidence>
<gene>
    <name evidence="1" type="ORF">AVDCRST_MAG94-4374</name>
</gene>
<proteinExistence type="predicted"/>
<protein>
    <submittedName>
        <fullName evidence="1">Uncharacterized protein</fullName>
    </submittedName>
</protein>
<accession>A0A6J4N1J6</accession>